<dbReference type="NCBIfam" id="TIGR00149">
    <property type="entry name" value="TIGR00149_YjbQ"/>
    <property type="match status" value="1"/>
</dbReference>
<dbReference type="PIRSF" id="PIRSF004681">
    <property type="entry name" value="UCP004681"/>
    <property type="match status" value="1"/>
</dbReference>
<reference evidence="2 3" key="1">
    <citation type="journal article" date="2016" name="Genome Announc.">
        <title>Complete Genome Sequence of Methylobacterium populi P-1M, Isolated from Pink-Pigmented Household Biofilm.</title>
        <authorList>
            <person name="Morohoshi T."/>
            <person name="Ikeda T."/>
        </authorList>
    </citation>
    <scope>NUCLEOTIDE SEQUENCE [LARGE SCALE GENOMIC DNA]</scope>
    <source>
        <strain evidence="2 3">P-1M</strain>
    </source>
</reference>
<name>A0A160PH72_9HYPH</name>
<sequence length="160" mass="16912">MRQAGRSTGKIGPLEGFSAGDVTQQASARVTVATPGPGFTDITEAVAAFVAESGIRTGLVSVFCRHTSASLTIQENADPDVRVDLMTALDGFAPRHGQYVHGMEGPDDMPAHIRTMLTASGLAVPVQGGRLALGTWQGIYLIEHRDRGHRREIVLHAVGA</sequence>
<dbReference type="InterPro" id="IPR035917">
    <property type="entry name" value="YjbQ-like_sf"/>
</dbReference>
<comment type="similarity">
    <text evidence="1">Belongs to the UPF0047 family.</text>
</comment>
<dbReference type="PANTHER" id="PTHR30615">
    <property type="entry name" value="UNCHARACTERIZED PROTEIN YJBQ-RELATED"/>
    <property type="match status" value="1"/>
</dbReference>
<dbReference type="OrthoDB" id="9801725at2"/>
<dbReference type="Gene3D" id="2.60.120.460">
    <property type="entry name" value="YjbQ-like"/>
    <property type="match status" value="1"/>
</dbReference>
<dbReference type="EMBL" id="AP014809">
    <property type="protein sequence ID" value="BAU92166.1"/>
    <property type="molecule type" value="Genomic_DNA"/>
</dbReference>
<evidence type="ECO:0000313" key="2">
    <source>
        <dbReference type="EMBL" id="BAU92166.1"/>
    </source>
</evidence>
<dbReference type="PANTHER" id="PTHR30615:SF8">
    <property type="entry name" value="UPF0047 PROTEIN C4A8.02C"/>
    <property type="match status" value="1"/>
</dbReference>
<dbReference type="Pfam" id="PF01894">
    <property type="entry name" value="YjbQ"/>
    <property type="match status" value="1"/>
</dbReference>
<dbReference type="Proteomes" id="UP000218288">
    <property type="component" value="Chromosome"/>
</dbReference>
<evidence type="ECO:0000313" key="3">
    <source>
        <dbReference type="Proteomes" id="UP000218288"/>
    </source>
</evidence>
<dbReference type="AlphaFoldDB" id="A0A160PH72"/>
<dbReference type="RefSeq" id="WP_096486167.1">
    <property type="nucleotide sequence ID" value="NZ_AP014809.1"/>
</dbReference>
<dbReference type="InterPro" id="IPR001602">
    <property type="entry name" value="UPF0047_YjbQ-like"/>
</dbReference>
<gene>
    <name evidence="2" type="ORF">MPPM_3561</name>
</gene>
<protein>
    <submittedName>
        <fullName evidence="2">Secondary thiamine-phosphate synthase enzyme</fullName>
    </submittedName>
</protein>
<evidence type="ECO:0000256" key="1">
    <source>
        <dbReference type="ARBA" id="ARBA00005534"/>
    </source>
</evidence>
<dbReference type="SUPFAM" id="SSF111038">
    <property type="entry name" value="YjbQ-like"/>
    <property type="match status" value="1"/>
</dbReference>
<organism evidence="2 3">
    <name type="scientific">Methylorubrum populi</name>
    <dbReference type="NCBI Taxonomy" id="223967"/>
    <lineage>
        <taxon>Bacteria</taxon>
        <taxon>Pseudomonadati</taxon>
        <taxon>Pseudomonadota</taxon>
        <taxon>Alphaproteobacteria</taxon>
        <taxon>Hyphomicrobiales</taxon>
        <taxon>Methylobacteriaceae</taxon>
        <taxon>Methylorubrum</taxon>
    </lineage>
</organism>
<proteinExistence type="inferred from homology"/>
<accession>A0A160PH72</accession>